<evidence type="ECO:0000256" key="6">
    <source>
        <dbReference type="SAM" id="MobiDB-lite"/>
    </source>
</evidence>
<accession>A0ABT5HXC2</accession>
<evidence type="ECO:0000256" key="2">
    <source>
        <dbReference type="ARBA" id="ARBA00010265"/>
    </source>
</evidence>
<evidence type="ECO:0000256" key="7">
    <source>
        <dbReference type="SAM" id="Phobius"/>
    </source>
</evidence>
<dbReference type="Gene3D" id="2.40.128.260">
    <property type="entry name" value="Type IV secretion system, VirB10/TraB/TrbI"/>
    <property type="match status" value="1"/>
</dbReference>
<feature type="compositionally biased region" description="Basic and acidic residues" evidence="6">
    <location>
        <begin position="1"/>
        <end position="16"/>
    </location>
</feature>
<comment type="similarity">
    <text evidence="2">Belongs to the TrbI/VirB10 family.</text>
</comment>
<keyword evidence="3 7" id="KW-0812">Transmembrane</keyword>
<reference evidence="8 9" key="1">
    <citation type="submission" date="2023-01" db="EMBL/GenBank/DDBJ databases">
        <title>Novel species of the genus Asticcacaulis isolated from rivers.</title>
        <authorList>
            <person name="Lu H."/>
        </authorList>
    </citation>
    <scope>NUCLEOTIDE SEQUENCE [LARGE SCALE GENOMIC DNA]</scope>
    <source>
        <strain evidence="8 9">BYS171W</strain>
    </source>
</reference>
<dbReference type="CDD" id="cd16429">
    <property type="entry name" value="VirB10"/>
    <property type="match status" value="1"/>
</dbReference>
<evidence type="ECO:0000256" key="3">
    <source>
        <dbReference type="ARBA" id="ARBA00022692"/>
    </source>
</evidence>
<gene>
    <name evidence="8" type="ORF">PQU92_14930</name>
</gene>
<organism evidence="8 9">
    <name type="scientific">Asticcacaulis aquaticus</name>
    <dbReference type="NCBI Taxonomy" id="2984212"/>
    <lineage>
        <taxon>Bacteria</taxon>
        <taxon>Pseudomonadati</taxon>
        <taxon>Pseudomonadota</taxon>
        <taxon>Alphaproteobacteria</taxon>
        <taxon>Caulobacterales</taxon>
        <taxon>Caulobacteraceae</taxon>
        <taxon>Asticcacaulis</taxon>
    </lineage>
</organism>
<name>A0ABT5HXC2_9CAUL</name>
<evidence type="ECO:0000256" key="1">
    <source>
        <dbReference type="ARBA" id="ARBA00004167"/>
    </source>
</evidence>
<feature type="compositionally biased region" description="Pro residues" evidence="6">
    <location>
        <begin position="110"/>
        <end position="124"/>
    </location>
</feature>
<sequence>MRNTFDADPKSQKDPRTTLPPSDLDAATTRALPAVAATSTLKDSLVLAGGIMGAVFLGALTLIFMGNNRRDVAQVAANTPPVQQQQVPPPGQNPPGTVMELPPVALPEGPIQPVPPQPGAPPPVAAPDNSMRANALVYDVSAPDPAPADAANAAANKVAPKENVFDANNLADATGFDASRQVRATRIANPASTVSQGTLIPAVLETALNSDLPGYTRALVARDVKSFDGRRVLIPRGSRLIGSYRSGLQSGQKRLFITWARLIRPDGTAITLSDPSTDNLGQAGQTGEVDSHFFKRFGSAMLLSIVGGLSNSLGDGNNSTIVIGTAAGANSAATGALSSDSKISPTVKVAQGTPIQVFVSRDLDFSL</sequence>
<feature type="region of interest" description="Disordered" evidence="6">
    <location>
        <begin position="79"/>
        <end position="124"/>
    </location>
</feature>
<comment type="subcellular location">
    <subcellularLocation>
        <location evidence="1">Membrane</location>
        <topology evidence="1">Single-pass membrane protein</topology>
    </subcellularLocation>
</comment>
<dbReference type="EMBL" id="JAQQKX010000013">
    <property type="protein sequence ID" value="MDC7684577.1"/>
    <property type="molecule type" value="Genomic_DNA"/>
</dbReference>
<keyword evidence="5 7" id="KW-0472">Membrane</keyword>
<protein>
    <submittedName>
        <fullName evidence="8">TrbI/VirB10 family protein</fullName>
    </submittedName>
</protein>
<dbReference type="RefSeq" id="WP_272749048.1">
    <property type="nucleotide sequence ID" value="NZ_JAQQKX010000013.1"/>
</dbReference>
<feature type="region of interest" description="Disordered" evidence="6">
    <location>
        <begin position="1"/>
        <end position="25"/>
    </location>
</feature>
<evidence type="ECO:0000256" key="4">
    <source>
        <dbReference type="ARBA" id="ARBA00022989"/>
    </source>
</evidence>
<keyword evidence="4 7" id="KW-1133">Transmembrane helix</keyword>
<evidence type="ECO:0000256" key="5">
    <source>
        <dbReference type="ARBA" id="ARBA00023136"/>
    </source>
</evidence>
<dbReference type="InterPro" id="IPR042217">
    <property type="entry name" value="T4SS_VirB10/TrbI"/>
</dbReference>
<dbReference type="Pfam" id="PF03743">
    <property type="entry name" value="TrbI"/>
    <property type="match status" value="1"/>
</dbReference>
<evidence type="ECO:0000313" key="8">
    <source>
        <dbReference type="EMBL" id="MDC7684577.1"/>
    </source>
</evidence>
<proteinExistence type="inferred from homology"/>
<keyword evidence="9" id="KW-1185">Reference proteome</keyword>
<dbReference type="Proteomes" id="UP001214854">
    <property type="component" value="Unassembled WGS sequence"/>
</dbReference>
<comment type="caution">
    <text evidence="8">The sequence shown here is derived from an EMBL/GenBank/DDBJ whole genome shotgun (WGS) entry which is preliminary data.</text>
</comment>
<feature type="transmembrane region" description="Helical" evidence="7">
    <location>
        <begin position="45"/>
        <end position="65"/>
    </location>
</feature>
<dbReference type="InterPro" id="IPR005498">
    <property type="entry name" value="T4SS_VirB10/TraB/TrbI"/>
</dbReference>
<evidence type="ECO:0000313" key="9">
    <source>
        <dbReference type="Proteomes" id="UP001214854"/>
    </source>
</evidence>